<proteinExistence type="predicted"/>
<evidence type="ECO:0000313" key="3">
    <source>
        <dbReference type="Proteomes" id="UP000663090"/>
    </source>
</evidence>
<feature type="compositionally biased region" description="Pro residues" evidence="1">
    <location>
        <begin position="90"/>
        <end position="102"/>
    </location>
</feature>
<evidence type="ECO:0000313" key="2">
    <source>
        <dbReference type="EMBL" id="QSQ16545.1"/>
    </source>
</evidence>
<dbReference type="Pfam" id="PF11387">
    <property type="entry name" value="DUF2795"/>
    <property type="match status" value="1"/>
</dbReference>
<name>A0ABX7NCN2_9BACT</name>
<organism evidence="2 3">
    <name type="scientific">Myxococcus landrumensis</name>
    <dbReference type="NCBI Taxonomy" id="2813577"/>
    <lineage>
        <taxon>Bacteria</taxon>
        <taxon>Pseudomonadati</taxon>
        <taxon>Myxococcota</taxon>
        <taxon>Myxococcia</taxon>
        <taxon>Myxococcales</taxon>
        <taxon>Cystobacterineae</taxon>
        <taxon>Myxococcaceae</taxon>
        <taxon>Myxococcus</taxon>
    </lineage>
</organism>
<gene>
    <name evidence="2" type="ORF">JY572_11080</name>
</gene>
<protein>
    <submittedName>
        <fullName evidence="2">DUF2795 domain-containing protein</fullName>
    </submittedName>
</protein>
<sequence length="102" mass="10936">MNDDMTRERLVQGVSELEARVGPPLPLTQSLQKALLGAVFPLTAEELTWVARENEAPSSVISLLGSLPRGRFSSMDAVTSALEQDAARPDPLPPTPSLPSSR</sequence>
<reference evidence="2 3" key="1">
    <citation type="submission" date="2021-02" db="EMBL/GenBank/DDBJ databases">
        <title>De Novo genome assembly of isolated myxobacteria.</title>
        <authorList>
            <person name="Stevens D.C."/>
        </authorList>
    </citation>
    <scope>NUCLEOTIDE SEQUENCE [LARGE SCALE GENOMIC DNA]</scope>
    <source>
        <strain evidence="2 3">SCHIC003</strain>
    </source>
</reference>
<dbReference type="Proteomes" id="UP000663090">
    <property type="component" value="Chromosome"/>
</dbReference>
<dbReference type="EMBL" id="CP071091">
    <property type="protein sequence ID" value="QSQ16545.1"/>
    <property type="molecule type" value="Genomic_DNA"/>
</dbReference>
<feature type="region of interest" description="Disordered" evidence="1">
    <location>
        <begin position="79"/>
        <end position="102"/>
    </location>
</feature>
<keyword evidence="3" id="KW-1185">Reference proteome</keyword>
<dbReference type="InterPro" id="IPR021527">
    <property type="entry name" value="DUF2795"/>
</dbReference>
<evidence type="ECO:0000256" key="1">
    <source>
        <dbReference type="SAM" id="MobiDB-lite"/>
    </source>
</evidence>
<accession>A0ABX7NCN2</accession>